<dbReference type="Gene3D" id="3.40.50.10540">
    <property type="entry name" value="Crotonobetainyl-coa:carnitine coa-transferase, domain 1"/>
    <property type="match status" value="1"/>
</dbReference>
<proteinExistence type="inferred from homology"/>
<evidence type="ECO:0000313" key="4">
    <source>
        <dbReference type="Proteomes" id="UP000253975"/>
    </source>
</evidence>
<evidence type="ECO:0000313" key="3">
    <source>
        <dbReference type="EMBL" id="RDB59409.1"/>
    </source>
</evidence>
<protein>
    <submittedName>
        <fullName evidence="3">Crotonobetainyl-CoA--carnitine CoA-transferase</fullName>
    </submittedName>
</protein>
<evidence type="ECO:0000256" key="1">
    <source>
        <dbReference type="ARBA" id="ARBA00008383"/>
    </source>
</evidence>
<comment type="caution">
    <text evidence="3">The sequence shown here is derived from an EMBL/GenBank/DDBJ whole genome shotgun (WGS) entry which is preliminary data.</text>
</comment>
<dbReference type="Proteomes" id="UP000253975">
    <property type="component" value="Unassembled WGS sequence"/>
</dbReference>
<dbReference type="InterPro" id="IPR050509">
    <property type="entry name" value="CoA-transferase_III"/>
</dbReference>
<dbReference type="PANTHER" id="PTHR48228">
    <property type="entry name" value="SUCCINYL-COA--D-CITRAMALATE COA-TRANSFERASE"/>
    <property type="match status" value="1"/>
</dbReference>
<dbReference type="EMBL" id="PPTO01000005">
    <property type="protein sequence ID" value="RDB59409.1"/>
    <property type="molecule type" value="Genomic_DNA"/>
</dbReference>
<dbReference type="AlphaFoldDB" id="A0A369LL54"/>
<dbReference type="PANTHER" id="PTHR48228:SF6">
    <property type="entry name" value="L-CARNITINE COA-TRANSFERASE"/>
    <property type="match status" value="1"/>
</dbReference>
<accession>A0A369LL54</accession>
<dbReference type="RefSeq" id="WP_114615357.1">
    <property type="nucleotide sequence ID" value="NZ_PPTO01000005.1"/>
</dbReference>
<gene>
    <name evidence="3" type="ORF">C1881_04615</name>
</gene>
<organism evidence="3 4">
    <name type="scientific">Slackia isoflavoniconvertens</name>
    <dbReference type="NCBI Taxonomy" id="572010"/>
    <lineage>
        <taxon>Bacteria</taxon>
        <taxon>Bacillati</taxon>
        <taxon>Actinomycetota</taxon>
        <taxon>Coriobacteriia</taxon>
        <taxon>Eggerthellales</taxon>
        <taxon>Eggerthellaceae</taxon>
        <taxon>Slackia</taxon>
    </lineage>
</organism>
<sequence length="414" mass="45112">MAKTNDIPRFGLLSGYRVVMVGLSVAAPFAAELYAEHGADVIWVENPVNPDMGRFSQHGASTQQDRRNMRSLAMNYLKGEGRDAFLKLIETADVLIEASVGGRFASKGLGDEELWQVNPRLVIAHISGFGQTGVESYVKRASYDPIAQAFGCAMRMNGIEGQPSIPAMPFPGDYSAAFYAFGMTLAALLKRQETGRGESIDVAQFETMMRIQSQYPIKGWTYGEEYVKEGTHSLICALYGTYVCNDCEEAYVLFLGPGVLKAGLPLLGLEYGSELFPEGEGIIPYGSHAADVAEEAFANFLAQHTAEEVETILNEAGVPCSRLMNYEQAAADPHYQARGVVETWPAADGMHEISGVKVVPDLANYPGRVWRGAPCTGQDNDDILSELGFSSETIAGMYERNLLGKKSYKESFAN</sequence>
<dbReference type="Pfam" id="PF02515">
    <property type="entry name" value="CoA_transf_3"/>
    <property type="match status" value="1"/>
</dbReference>
<dbReference type="InterPro" id="IPR023606">
    <property type="entry name" value="CoA-Trfase_III_dom_1_sf"/>
</dbReference>
<comment type="similarity">
    <text evidence="1">Belongs to the CoA-transferase III family.</text>
</comment>
<dbReference type="SUPFAM" id="SSF89796">
    <property type="entry name" value="CoA-transferase family III (CaiB/BaiF)"/>
    <property type="match status" value="1"/>
</dbReference>
<keyword evidence="2 3" id="KW-0808">Transferase</keyword>
<dbReference type="Gene3D" id="3.30.1540.10">
    <property type="entry name" value="formyl-coa transferase, domain 3"/>
    <property type="match status" value="1"/>
</dbReference>
<dbReference type="InterPro" id="IPR044855">
    <property type="entry name" value="CoA-Trfase_III_dom3_sf"/>
</dbReference>
<reference evidence="3 4" key="1">
    <citation type="journal article" date="2018" name="Elife">
        <title>Discovery and characterization of a prevalent human gut bacterial enzyme sufficient for the inactivation of a family of plant toxins.</title>
        <authorList>
            <person name="Koppel N."/>
            <person name="Bisanz J.E."/>
            <person name="Pandelia M.E."/>
            <person name="Turnbaugh P.J."/>
            <person name="Balskus E.P."/>
        </authorList>
    </citation>
    <scope>NUCLEOTIDE SEQUENCE [LARGE SCALE GENOMIC DNA]</scope>
    <source>
        <strain evidence="3 4">OB21 GAM31</strain>
    </source>
</reference>
<name>A0A369LL54_9ACTN</name>
<dbReference type="InterPro" id="IPR003673">
    <property type="entry name" value="CoA-Trfase_fam_III"/>
</dbReference>
<dbReference type="GO" id="GO:0016740">
    <property type="term" value="F:transferase activity"/>
    <property type="evidence" value="ECO:0007669"/>
    <property type="project" value="UniProtKB-KW"/>
</dbReference>
<evidence type="ECO:0000256" key="2">
    <source>
        <dbReference type="ARBA" id="ARBA00022679"/>
    </source>
</evidence>